<comment type="caution">
    <text evidence="1">The sequence shown here is derived from an EMBL/GenBank/DDBJ whole genome shotgun (WGS) entry which is preliminary data.</text>
</comment>
<dbReference type="RefSeq" id="WP_129333522.1">
    <property type="nucleotide sequence ID" value="NZ_SDVB01000253.1"/>
</dbReference>
<sequence length="159" mass="17419">MRNLRYALDQLRLLVADHLILSALKIAPSGHRDTLHIATAMRLYADLRMADIASETGKGKFGQRPTKAGPDEKLALHARAIAAEARLAEAVKLMEPFASVTTADGLPDGFLRIPDDHPFLFNATGFPGEETWKPVVTVGHLRAARAFVDSEKNLRKVTP</sequence>
<dbReference type="AlphaFoldDB" id="A0A4Q2SZU2"/>
<keyword evidence="2" id="KW-1185">Reference proteome</keyword>
<dbReference type="OrthoDB" id="10012446at2"/>
<name>A0A4Q2SZU2_9HYPH</name>
<organism evidence="1 2">
    <name type="scientific">Ciceribacter ferrooxidans</name>
    <dbReference type="NCBI Taxonomy" id="2509717"/>
    <lineage>
        <taxon>Bacteria</taxon>
        <taxon>Pseudomonadati</taxon>
        <taxon>Pseudomonadota</taxon>
        <taxon>Alphaproteobacteria</taxon>
        <taxon>Hyphomicrobiales</taxon>
        <taxon>Rhizobiaceae</taxon>
        <taxon>Ciceribacter</taxon>
    </lineage>
</organism>
<gene>
    <name evidence="1" type="ORF">EUU22_18860</name>
</gene>
<dbReference type="EMBL" id="SDVB01000253">
    <property type="protein sequence ID" value="RYC10130.1"/>
    <property type="molecule type" value="Genomic_DNA"/>
</dbReference>
<evidence type="ECO:0000313" key="2">
    <source>
        <dbReference type="Proteomes" id="UP000291088"/>
    </source>
</evidence>
<dbReference type="Proteomes" id="UP000291088">
    <property type="component" value="Unassembled WGS sequence"/>
</dbReference>
<protein>
    <submittedName>
        <fullName evidence="1">Uncharacterized protein</fullName>
    </submittedName>
</protein>
<evidence type="ECO:0000313" key="1">
    <source>
        <dbReference type="EMBL" id="RYC10130.1"/>
    </source>
</evidence>
<accession>A0A4Q2SZU2</accession>
<proteinExistence type="predicted"/>
<reference evidence="1 2" key="1">
    <citation type="submission" date="2019-01" db="EMBL/GenBank/DDBJ databases">
        <authorList>
            <person name="Deng T."/>
        </authorList>
    </citation>
    <scope>NUCLEOTIDE SEQUENCE [LARGE SCALE GENOMIC DNA]</scope>
    <source>
        <strain evidence="1 2">F8825</strain>
    </source>
</reference>